<dbReference type="AlphaFoldDB" id="A0A248TFI2"/>
<gene>
    <name evidence="1" type="ORF">CKF48_06105</name>
</gene>
<evidence type="ECO:0000313" key="1">
    <source>
        <dbReference type="EMBL" id="ASV66936.1"/>
    </source>
</evidence>
<dbReference type="Proteomes" id="UP000215137">
    <property type="component" value="Chromosome"/>
</dbReference>
<dbReference type="EMBL" id="CP022983">
    <property type="protein sequence ID" value="ASV66936.1"/>
    <property type="molecule type" value="Genomic_DNA"/>
</dbReference>
<organism evidence="1 2">
    <name type="scientific">Cytobacillus kochii</name>
    <dbReference type="NCBI Taxonomy" id="859143"/>
    <lineage>
        <taxon>Bacteria</taxon>
        <taxon>Bacillati</taxon>
        <taxon>Bacillota</taxon>
        <taxon>Bacilli</taxon>
        <taxon>Bacillales</taxon>
        <taxon>Bacillaceae</taxon>
        <taxon>Cytobacillus</taxon>
    </lineage>
</organism>
<accession>A0A248TFI2</accession>
<name>A0A248TFI2_9BACI</name>
<keyword evidence="2" id="KW-1185">Reference proteome</keyword>
<dbReference type="KEGG" id="bko:CKF48_06105"/>
<evidence type="ECO:0000313" key="2">
    <source>
        <dbReference type="Proteomes" id="UP000215137"/>
    </source>
</evidence>
<proteinExistence type="predicted"/>
<sequence length="70" mass="7956">MLMQGNKQIITVGVSEEPVRGEAGLVCVLDISIVLEEERLLQLIKTSFLNMTIKWGAFQVLLIYWHRQVG</sequence>
<protein>
    <submittedName>
        <fullName evidence="1">Uncharacterized protein</fullName>
    </submittedName>
</protein>
<reference evidence="1 2" key="1">
    <citation type="submission" date="2017-08" db="EMBL/GenBank/DDBJ databases">
        <title>Complete Genome Sequence of Bacillus kochii Oregon-R-modENCODE STRAIN BDGP4, isolated from Drosophila melanogaster gut.</title>
        <authorList>
            <person name="Wan K.H."/>
            <person name="Yu C."/>
            <person name="Park S."/>
            <person name="Hammonds A.S."/>
            <person name="Booth B.W."/>
            <person name="Celniker S.E."/>
        </authorList>
    </citation>
    <scope>NUCLEOTIDE SEQUENCE [LARGE SCALE GENOMIC DNA]</scope>
    <source>
        <strain evidence="1 2">BDGP4</strain>
    </source>
</reference>